<keyword evidence="2" id="KW-1185">Reference proteome</keyword>
<accession>A0A365H289</accession>
<reference evidence="1 2" key="1">
    <citation type="submission" date="2018-06" db="EMBL/GenBank/DDBJ databases">
        <title>Actinomadura craniellae sp. nov. isolated from marine sponge Craniella sp.</title>
        <authorList>
            <person name="Li L."/>
            <person name="Xu Q.H."/>
            <person name="Lin H.W."/>
            <person name="Lu Y.H."/>
        </authorList>
    </citation>
    <scope>NUCLEOTIDE SEQUENCE [LARGE SCALE GENOMIC DNA]</scope>
    <source>
        <strain evidence="1 2">LHW63021</strain>
    </source>
</reference>
<organism evidence="1 2">
    <name type="scientific">Actinomadura craniellae</name>
    <dbReference type="NCBI Taxonomy" id="2231787"/>
    <lineage>
        <taxon>Bacteria</taxon>
        <taxon>Bacillati</taxon>
        <taxon>Actinomycetota</taxon>
        <taxon>Actinomycetes</taxon>
        <taxon>Streptosporangiales</taxon>
        <taxon>Thermomonosporaceae</taxon>
        <taxon>Actinomadura</taxon>
    </lineage>
</organism>
<gene>
    <name evidence="1" type="ORF">DPM19_21970</name>
</gene>
<dbReference type="AlphaFoldDB" id="A0A365H289"/>
<evidence type="ECO:0000313" key="1">
    <source>
        <dbReference type="EMBL" id="RAY13159.1"/>
    </source>
</evidence>
<comment type="caution">
    <text evidence="1">The sequence shown here is derived from an EMBL/GenBank/DDBJ whole genome shotgun (WGS) entry which is preliminary data.</text>
</comment>
<evidence type="ECO:0000313" key="2">
    <source>
        <dbReference type="Proteomes" id="UP000251891"/>
    </source>
</evidence>
<proteinExistence type="predicted"/>
<protein>
    <submittedName>
        <fullName evidence="1">Uncharacterized protein</fullName>
    </submittedName>
</protein>
<dbReference type="Proteomes" id="UP000251891">
    <property type="component" value="Unassembled WGS sequence"/>
</dbReference>
<dbReference type="EMBL" id="QLYX01000010">
    <property type="protein sequence ID" value="RAY13159.1"/>
    <property type="molecule type" value="Genomic_DNA"/>
</dbReference>
<sequence>MHDQDQSQEERELCLPGALCWLGARSSRLSRRPVCLARFARESRRLRRAVFPRRGEDRSFLTIFTAPQSRRRGRRSLFASLRIGTRLVLGFVIRMRGRWWGGEGIPVLLRVGVLVRLAGHRLRSPGWSAGTVGKAGKMGRVGLVITPGQDMRDMSCYAAKSGGCAVEDPLDHRAGAAGVPPVVLQ</sequence>
<name>A0A365H289_9ACTN</name>